<organism evidence="2 3">
    <name type="scientific">Takifugu rubripes</name>
    <name type="common">Japanese pufferfish</name>
    <name type="synonym">Fugu rubripes</name>
    <dbReference type="NCBI Taxonomy" id="31033"/>
    <lineage>
        <taxon>Eukaryota</taxon>
        <taxon>Metazoa</taxon>
        <taxon>Chordata</taxon>
        <taxon>Craniata</taxon>
        <taxon>Vertebrata</taxon>
        <taxon>Euteleostomi</taxon>
        <taxon>Actinopterygii</taxon>
        <taxon>Neopterygii</taxon>
        <taxon>Teleostei</taxon>
        <taxon>Neoteleostei</taxon>
        <taxon>Acanthomorphata</taxon>
        <taxon>Eupercaria</taxon>
        <taxon>Tetraodontiformes</taxon>
        <taxon>Tetradontoidea</taxon>
        <taxon>Tetraodontidae</taxon>
        <taxon>Takifugu</taxon>
    </lineage>
</organism>
<feature type="chain" id="PRO_5025466429" evidence="1">
    <location>
        <begin position="24"/>
        <end position="143"/>
    </location>
</feature>
<dbReference type="InParanoid" id="A0A3B5KK85"/>
<reference evidence="2 3" key="1">
    <citation type="journal article" date="2011" name="Genome Biol. Evol.">
        <title>Integration of the genetic map and genome assembly of fugu facilitates insights into distinct features of genome evolution in teleosts and mammals.</title>
        <authorList>
            <person name="Kai W."/>
            <person name="Kikuchi K."/>
            <person name="Tohari S."/>
            <person name="Chew A.K."/>
            <person name="Tay A."/>
            <person name="Fujiwara A."/>
            <person name="Hosoya S."/>
            <person name="Suetake H."/>
            <person name="Naruse K."/>
            <person name="Brenner S."/>
            <person name="Suzuki Y."/>
            <person name="Venkatesh B."/>
        </authorList>
    </citation>
    <scope>NUCLEOTIDE SEQUENCE [LARGE SCALE GENOMIC DNA]</scope>
</reference>
<keyword evidence="3" id="KW-1185">Reference proteome</keyword>
<protein>
    <submittedName>
        <fullName evidence="2">Uncharacterized protein</fullName>
    </submittedName>
</protein>
<evidence type="ECO:0000313" key="2">
    <source>
        <dbReference type="Ensembl" id="ENSTRUP00000055719.2"/>
    </source>
</evidence>
<dbReference type="Proteomes" id="UP000005226">
    <property type="component" value="Chromosome 15"/>
</dbReference>
<dbReference type="AlphaFoldDB" id="A0A3B5KK85"/>
<feature type="signal peptide" evidence="1">
    <location>
        <begin position="1"/>
        <end position="23"/>
    </location>
</feature>
<name>A0A3B5KK85_TAKRU</name>
<accession>A0A3B5KK85</accession>
<evidence type="ECO:0000313" key="3">
    <source>
        <dbReference type="Proteomes" id="UP000005226"/>
    </source>
</evidence>
<reference evidence="2" key="2">
    <citation type="submission" date="2025-08" db="UniProtKB">
        <authorList>
            <consortium name="Ensembl"/>
        </authorList>
    </citation>
    <scope>IDENTIFICATION</scope>
</reference>
<evidence type="ECO:0000256" key="1">
    <source>
        <dbReference type="SAM" id="SignalP"/>
    </source>
</evidence>
<dbReference type="Ensembl" id="ENSTRUT00000054574.2">
    <property type="protein sequence ID" value="ENSTRUP00000055719.2"/>
    <property type="gene ID" value="ENSTRUG00000025551.2"/>
</dbReference>
<sequence length="143" mass="16124">PRCPAPSLLTYFLLTVLDHPFLSSHLYSDGRRSSQCSEYKGVSCPFSPILHVARCRFKIKSGETQSNTSPGCVVRLKHSSTVLLSQECKIIQVYGCESSHLLCSLLKTIFQEAGRWRRGCSSKRVRQQNRTTRVGRCCLDEGR</sequence>
<proteinExistence type="predicted"/>
<keyword evidence="1" id="KW-0732">Signal</keyword>
<reference evidence="2" key="3">
    <citation type="submission" date="2025-09" db="UniProtKB">
        <authorList>
            <consortium name="Ensembl"/>
        </authorList>
    </citation>
    <scope>IDENTIFICATION</scope>
</reference>